<dbReference type="Pfam" id="PF02826">
    <property type="entry name" value="2-Hacid_dh_C"/>
    <property type="match status" value="1"/>
</dbReference>
<keyword evidence="8" id="KW-1185">Reference proteome</keyword>
<dbReference type="InterPro" id="IPR058205">
    <property type="entry name" value="D-LDH-like"/>
</dbReference>
<dbReference type="GO" id="GO:0008720">
    <property type="term" value="F:D-lactate dehydrogenase (NAD+) activity"/>
    <property type="evidence" value="ECO:0007669"/>
    <property type="project" value="TreeGrafter"/>
</dbReference>
<accession>A0A239TS42</accession>
<evidence type="ECO:0000256" key="4">
    <source>
        <dbReference type="RuleBase" id="RU003719"/>
    </source>
</evidence>
<dbReference type="InterPro" id="IPR036291">
    <property type="entry name" value="NAD(P)-bd_dom_sf"/>
</dbReference>
<dbReference type="SUPFAM" id="SSF51735">
    <property type="entry name" value="NAD(P)-binding Rossmann-fold domains"/>
    <property type="match status" value="1"/>
</dbReference>
<sequence>MKIYAFEVRDDEIDFFSAISKKLNVEISCSKEMLTPDNIDLVDGYTGVTILGQYKYDAKMLDALKAHGILYLATRTIGYNHIDVEYAKKIGIHVCNVSYEPNSVAEYTIMMILLCLRHYKASLWRTNVNDFSLEGLQGRQIKDLTVGILGTGRIGKMVLQYLASFGCKLLAYNLSQNEDVKKIAEYVDLDTIYKECDIISLHLPLTKDTYHLINKDSIAKMKQNVVIINCARGGLMKMEDLIEGIENKKIGALGLDCMEYEEGIVHQDLKTDIISNREMAYLRQFPNVVHTPHMAFYTDAAVRSMVYGSVEGICAMHQNKQIPNQLS</sequence>
<dbReference type="Proteomes" id="UP000215383">
    <property type="component" value="Chromosome 1"/>
</dbReference>
<comment type="similarity">
    <text evidence="1 4">Belongs to the D-isomer specific 2-hydroxyacid dehydrogenase family.</text>
</comment>
<name>A0A239TS42_9FIRM</name>
<dbReference type="eggNOG" id="COG1052">
    <property type="taxonomic scope" value="Bacteria"/>
</dbReference>
<organism evidence="7 8">
    <name type="scientific">Megamonas hypermegale</name>
    <dbReference type="NCBI Taxonomy" id="158847"/>
    <lineage>
        <taxon>Bacteria</taxon>
        <taxon>Bacillati</taxon>
        <taxon>Bacillota</taxon>
        <taxon>Negativicutes</taxon>
        <taxon>Selenomonadales</taxon>
        <taxon>Selenomonadaceae</taxon>
        <taxon>Megamonas</taxon>
    </lineage>
</organism>
<dbReference type="RefSeq" id="WP_027889852.1">
    <property type="nucleotide sequence ID" value="NZ_LT906446.1"/>
</dbReference>
<dbReference type="SUPFAM" id="SSF52283">
    <property type="entry name" value="Formate/glycerate dehydrogenase catalytic domain-like"/>
    <property type="match status" value="1"/>
</dbReference>
<evidence type="ECO:0000256" key="3">
    <source>
        <dbReference type="ARBA" id="ARBA00023027"/>
    </source>
</evidence>
<dbReference type="InterPro" id="IPR029752">
    <property type="entry name" value="D-isomer_DH_CS1"/>
</dbReference>
<dbReference type="PROSITE" id="PS00670">
    <property type="entry name" value="D_2_HYDROXYACID_DH_2"/>
    <property type="match status" value="1"/>
</dbReference>
<dbReference type="EC" id="1.1.1.-" evidence="7"/>
<feature type="domain" description="D-isomer specific 2-hydroxyacid dehydrogenase NAD-binding" evidence="6">
    <location>
        <begin position="109"/>
        <end position="295"/>
    </location>
</feature>
<gene>
    <name evidence="7" type="primary">vanH</name>
    <name evidence="7" type="ORF">SAMEA4364220_01319</name>
</gene>
<evidence type="ECO:0000313" key="7">
    <source>
        <dbReference type="EMBL" id="SNV00486.1"/>
    </source>
</evidence>
<dbReference type="InterPro" id="IPR006139">
    <property type="entry name" value="D-isomer_2_OHA_DH_cat_dom"/>
</dbReference>
<protein>
    <submittedName>
        <fullName evidence="7">D-specific alpha-keto acid dehydrogenase</fullName>
        <ecNumber evidence="7">1.1.1.-</ecNumber>
    </submittedName>
</protein>
<dbReference type="Gene3D" id="3.40.50.720">
    <property type="entry name" value="NAD(P)-binding Rossmann-like Domain"/>
    <property type="match status" value="2"/>
</dbReference>
<dbReference type="GeneID" id="78507321"/>
<dbReference type="GO" id="GO:0051287">
    <property type="term" value="F:NAD binding"/>
    <property type="evidence" value="ECO:0007669"/>
    <property type="project" value="InterPro"/>
</dbReference>
<dbReference type="PROSITE" id="PS00065">
    <property type="entry name" value="D_2_HYDROXYACID_DH_1"/>
    <property type="match status" value="1"/>
</dbReference>
<keyword evidence="2 4" id="KW-0560">Oxidoreductase</keyword>
<evidence type="ECO:0000259" key="6">
    <source>
        <dbReference type="Pfam" id="PF02826"/>
    </source>
</evidence>
<evidence type="ECO:0000256" key="2">
    <source>
        <dbReference type="ARBA" id="ARBA00023002"/>
    </source>
</evidence>
<dbReference type="Pfam" id="PF00389">
    <property type="entry name" value="2-Hacid_dh"/>
    <property type="match status" value="1"/>
</dbReference>
<dbReference type="EMBL" id="LT906446">
    <property type="protein sequence ID" value="SNV00486.1"/>
    <property type="molecule type" value="Genomic_DNA"/>
</dbReference>
<evidence type="ECO:0000259" key="5">
    <source>
        <dbReference type="Pfam" id="PF00389"/>
    </source>
</evidence>
<dbReference type="CDD" id="cd12185">
    <property type="entry name" value="HGDH_LDH_like"/>
    <property type="match status" value="1"/>
</dbReference>
<dbReference type="AlphaFoldDB" id="A0A239TS42"/>
<dbReference type="PANTHER" id="PTHR43026:SF1">
    <property type="entry name" value="2-HYDROXYACID DEHYDROGENASE HOMOLOG 1-RELATED"/>
    <property type="match status" value="1"/>
</dbReference>
<keyword evidence="3" id="KW-0520">NAD</keyword>
<evidence type="ECO:0000313" key="8">
    <source>
        <dbReference type="Proteomes" id="UP000215383"/>
    </source>
</evidence>
<proteinExistence type="inferred from homology"/>
<feature type="domain" description="D-isomer specific 2-hydroxyacid dehydrogenase catalytic" evidence="5">
    <location>
        <begin position="8"/>
        <end position="325"/>
    </location>
</feature>
<evidence type="ECO:0000256" key="1">
    <source>
        <dbReference type="ARBA" id="ARBA00005854"/>
    </source>
</evidence>
<dbReference type="InterPro" id="IPR029753">
    <property type="entry name" value="D-isomer_DH_CS"/>
</dbReference>
<dbReference type="InterPro" id="IPR006140">
    <property type="entry name" value="D-isomer_DH_NAD-bd"/>
</dbReference>
<reference evidence="7 8" key="1">
    <citation type="submission" date="2017-06" db="EMBL/GenBank/DDBJ databases">
        <authorList>
            <consortium name="Pathogen Informatics"/>
        </authorList>
    </citation>
    <scope>NUCLEOTIDE SEQUENCE [LARGE SCALE GENOMIC DNA]</scope>
    <source>
        <strain evidence="7 8">NCTC10570</strain>
    </source>
</reference>
<dbReference type="PANTHER" id="PTHR43026">
    <property type="entry name" value="2-HYDROXYACID DEHYDROGENASE HOMOLOG 1-RELATED"/>
    <property type="match status" value="1"/>
</dbReference>